<evidence type="ECO:0000313" key="3">
    <source>
        <dbReference type="Proteomes" id="UP000182961"/>
    </source>
</evidence>
<accession>A0A1I4YCQ9</accession>
<dbReference type="AlphaFoldDB" id="A0A1I4YCQ9"/>
<organism evidence="2 3">
    <name type="scientific">Flavobacterium succinicans</name>
    <dbReference type="NCBI Taxonomy" id="29536"/>
    <lineage>
        <taxon>Bacteria</taxon>
        <taxon>Pseudomonadati</taxon>
        <taxon>Bacteroidota</taxon>
        <taxon>Flavobacteriia</taxon>
        <taxon>Flavobacteriales</taxon>
        <taxon>Flavobacteriaceae</taxon>
        <taxon>Flavobacterium</taxon>
    </lineage>
</organism>
<dbReference type="PROSITE" id="PS51257">
    <property type="entry name" value="PROKAR_LIPOPROTEIN"/>
    <property type="match status" value="1"/>
</dbReference>
<dbReference type="Proteomes" id="UP000182961">
    <property type="component" value="Unassembled WGS sequence"/>
</dbReference>
<evidence type="ECO:0008006" key="4">
    <source>
        <dbReference type="Google" id="ProtNLM"/>
    </source>
</evidence>
<reference evidence="3" key="1">
    <citation type="submission" date="2016-10" db="EMBL/GenBank/DDBJ databases">
        <authorList>
            <person name="Varghese N."/>
            <person name="Submissions S."/>
        </authorList>
    </citation>
    <scope>NUCLEOTIDE SEQUENCE [LARGE SCALE GENOMIC DNA]</scope>
    <source>
        <strain evidence="3">DSM 4002</strain>
    </source>
</reference>
<proteinExistence type="predicted"/>
<keyword evidence="3" id="KW-1185">Reference proteome</keyword>
<keyword evidence="1" id="KW-0732">Signal</keyword>
<evidence type="ECO:0000313" key="2">
    <source>
        <dbReference type="EMBL" id="SFN35861.1"/>
    </source>
</evidence>
<dbReference type="RefSeq" id="WP_024982039.1">
    <property type="nucleotide sequence ID" value="NZ_CBCRUM010000016.1"/>
</dbReference>
<dbReference type="EMBL" id="FOUT01000011">
    <property type="protein sequence ID" value="SFN35861.1"/>
    <property type="molecule type" value="Genomic_DNA"/>
</dbReference>
<sequence length="248" mass="27945">MKAKLMLLVFLITSLVTSCTVTENIYVNTDGSGKFSVDLDGSGLMTMMPKDSLMGQKNLDSTFTFKQIIAENKDSIAKLPIDEQQLLKKLENFNVRMQMNQEQKQFLFTLSTDFKQVSDLQDAMVAVNAMSALQNKGFKSAEFGSGLLQEGIANNNSTLVYTLKGNTFSRMATSNKNESKDENNEATEMNKMIFASSNYILKYHFAKPVKKVSNASALFSEDRKTITLQYPFSDYMDHPEKMNIEVEF</sequence>
<dbReference type="eggNOG" id="ENOG5030B5S">
    <property type="taxonomic scope" value="Bacteria"/>
</dbReference>
<gene>
    <name evidence="2" type="ORF">SAMN05444143_11157</name>
</gene>
<feature type="chain" id="PRO_5010357845" description="Lipoprotein" evidence="1">
    <location>
        <begin position="19"/>
        <end position="248"/>
    </location>
</feature>
<name>A0A1I4YCQ9_9FLAO</name>
<evidence type="ECO:0000256" key="1">
    <source>
        <dbReference type="SAM" id="SignalP"/>
    </source>
</evidence>
<protein>
    <recommendedName>
        <fullName evidence="4">Lipoprotein</fullName>
    </recommendedName>
</protein>
<feature type="signal peptide" evidence="1">
    <location>
        <begin position="1"/>
        <end position="18"/>
    </location>
</feature>